<sequence length="214" mass="24594">MQPPQNEINNLNIYQKLVEVRKKVPYLQKSNQGHQYKYVGSSDVLGAIRSELDKQGLLLLVAVKDHKVTTSGDSAKPVYFTELDIVYTWVNADNPEERIELPFYAQGIDRAGEKGVGKGYTYSEKFFLLKFFNIATDDVDPDAFQEKQQESKPLEKPSESLLNEIKTIWKELAPTFDINKKLQQTYQKNLERLSKEQAESFLQTLKKQKENANA</sequence>
<comment type="caution">
    <text evidence="1">The sequence shown here is derived from an EMBL/GenBank/DDBJ whole genome shotgun (WGS) entry which is preliminary data.</text>
</comment>
<evidence type="ECO:0000313" key="1">
    <source>
        <dbReference type="EMBL" id="MEI5909420.1"/>
    </source>
</evidence>
<evidence type="ECO:0000313" key="2">
    <source>
        <dbReference type="Proteomes" id="UP001312865"/>
    </source>
</evidence>
<gene>
    <name evidence="1" type="ORF">WAK64_20540</name>
</gene>
<dbReference type="EMBL" id="JBBAXC010000026">
    <property type="protein sequence ID" value="MEI5909420.1"/>
    <property type="molecule type" value="Genomic_DNA"/>
</dbReference>
<dbReference type="Pfam" id="PF04404">
    <property type="entry name" value="ERF"/>
    <property type="match status" value="1"/>
</dbReference>
<accession>A0ABU8HJ93</accession>
<dbReference type="RefSeq" id="WP_336588864.1">
    <property type="nucleotide sequence ID" value="NZ_JBBAXC010000026.1"/>
</dbReference>
<name>A0ABU8HJ93_9BACI</name>
<dbReference type="InterPro" id="IPR007499">
    <property type="entry name" value="ERF_bacteria_virus"/>
</dbReference>
<dbReference type="Proteomes" id="UP001312865">
    <property type="component" value="Unassembled WGS sequence"/>
</dbReference>
<protein>
    <submittedName>
        <fullName evidence="1">ERF family protein</fullName>
    </submittedName>
</protein>
<proteinExistence type="predicted"/>
<reference evidence="1 2" key="1">
    <citation type="journal article" date="2018" name="J. Microbiol.">
        <title>Bacillus spongiae sp. nov., isolated from sponge of Jeju Island.</title>
        <authorList>
            <person name="Lee G.E."/>
            <person name="Im W.T."/>
            <person name="Park J.S."/>
        </authorList>
    </citation>
    <scope>NUCLEOTIDE SEQUENCE [LARGE SCALE GENOMIC DNA]</scope>
    <source>
        <strain evidence="1 2">135PIL107-10</strain>
    </source>
</reference>
<organism evidence="1 2">
    <name type="scientific">Bacillus spongiae</name>
    <dbReference type="NCBI Taxonomy" id="2683610"/>
    <lineage>
        <taxon>Bacteria</taxon>
        <taxon>Bacillati</taxon>
        <taxon>Bacillota</taxon>
        <taxon>Bacilli</taxon>
        <taxon>Bacillales</taxon>
        <taxon>Bacillaceae</taxon>
        <taxon>Bacillus</taxon>
    </lineage>
</organism>
<keyword evidence="2" id="KW-1185">Reference proteome</keyword>